<protein>
    <submittedName>
        <fullName evidence="1">Uncharacterized protein</fullName>
    </submittedName>
</protein>
<name>A0ABQ9Z4Y7_9CRUS</name>
<dbReference type="EMBL" id="JAOYFB010000002">
    <property type="protein sequence ID" value="KAK4007972.1"/>
    <property type="molecule type" value="Genomic_DNA"/>
</dbReference>
<comment type="caution">
    <text evidence="1">The sequence shown here is derived from an EMBL/GenBank/DDBJ whole genome shotgun (WGS) entry which is preliminary data.</text>
</comment>
<evidence type="ECO:0000313" key="2">
    <source>
        <dbReference type="Proteomes" id="UP001234178"/>
    </source>
</evidence>
<evidence type="ECO:0000313" key="1">
    <source>
        <dbReference type="EMBL" id="KAK4007972.1"/>
    </source>
</evidence>
<organism evidence="1 2">
    <name type="scientific">Daphnia magna</name>
    <dbReference type="NCBI Taxonomy" id="35525"/>
    <lineage>
        <taxon>Eukaryota</taxon>
        <taxon>Metazoa</taxon>
        <taxon>Ecdysozoa</taxon>
        <taxon>Arthropoda</taxon>
        <taxon>Crustacea</taxon>
        <taxon>Branchiopoda</taxon>
        <taxon>Diplostraca</taxon>
        <taxon>Cladocera</taxon>
        <taxon>Anomopoda</taxon>
        <taxon>Daphniidae</taxon>
        <taxon>Daphnia</taxon>
    </lineage>
</organism>
<keyword evidence="2" id="KW-1185">Reference proteome</keyword>
<proteinExistence type="predicted"/>
<dbReference type="Proteomes" id="UP001234178">
    <property type="component" value="Unassembled WGS sequence"/>
</dbReference>
<accession>A0ABQ9Z4Y7</accession>
<sequence length="173" mass="19517">MEAAQSENGGQIKLASYGILQNPGWMAFLDDGIFELMEDFVDGCRRLFGGRLFDQNTNCTGSYKIHTVQIVILEVNLLLTWTPFCVISPICLDSETFEPNVSFEDQQYMWTHSRNVCMMTLTTFSNGALLPLWQQLVFDLVKTSSAMSYYENGLDCVHNGQGSSELRRVATCK</sequence>
<reference evidence="1 2" key="1">
    <citation type="journal article" date="2023" name="Nucleic Acids Res.">
        <title>The hologenome of Daphnia magna reveals possible DNA methylation and microbiome-mediated evolution of the host genome.</title>
        <authorList>
            <person name="Chaturvedi A."/>
            <person name="Li X."/>
            <person name="Dhandapani V."/>
            <person name="Marshall H."/>
            <person name="Kissane S."/>
            <person name="Cuenca-Cambronero M."/>
            <person name="Asole G."/>
            <person name="Calvet F."/>
            <person name="Ruiz-Romero M."/>
            <person name="Marangio P."/>
            <person name="Guigo R."/>
            <person name="Rago D."/>
            <person name="Mirbahai L."/>
            <person name="Eastwood N."/>
            <person name="Colbourne J.K."/>
            <person name="Zhou J."/>
            <person name="Mallon E."/>
            <person name="Orsini L."/>
        </authorList>
    </citation>
    <scope>NUCLEOTIDE SEQUENCE [LARGE SCALE GENOMIC DNA]</scope>
    <source>
        <strain evidence="1">LRV0_1</strain>
    </source>
</reference>
<gene>
    <name evidence="1" type="ORF">OUZ56_013131</name>
</gene>